<dbReference type="GO" id="GO:0006633">
    <property type="term" value="P:fatty acid biosynthetic process"/>
    <property type="evidence" value="ECO:0007669"/>
    <property type="project" value="TreeGrafter"/>
</dbReference>
<dbReference type="InterPro" id="IPR014030">
    <property type="entry name" value="Ketoacyl_synth_N"/>
</dbReference>
<dbReference type="InterPro" id="IPR016039">
    <property type="entry name" value="Thiolase-like"/>
</dbReference>
<keyword evidence="3" id="KW-0808">Transferase</keyword>
<dbReference type="PANTHER" id="PTHR43775:SF37">
    <property type="entry name" value="SI:DKEY-61P9.11"/>
    <property type="match status" value="1"/>
</dbReference>
<dbReference type="InterPro" id="IPR020841">
    <property type="entry name" value="PKS_Beta-ketoAc_synthase_dom"/>
</dbReference>
<proteinExistence type="inferred from homology"/>
<evidence type="ECO:0000313" key="5">
    <source>
        <dbReference type="EMBL" id="VDO49325.1"/>
    </source>
</evidence>
<evidence type="ECO:0000259" key="4">
    <source>
        <dbReference type="PROSITE" id="PS52004"/>
    </source>
</evidence>
<dbReference type="STRING" id="387005.A0A183HHZ0"/>
<sequence length="711" mass="80248">LLELAQKTIEKAGLKKLDSKTGVFIGVSSSDFAQKAYKEIQNTCSYLSTGTNQSTLAGRIAYWFNLNGPVMVIDTACSSFVSALIVACDNIKMGNCQVALVGAVNIILNSKPTSVLEKAQMLSKTDFCKVFDVNADGYVRSEGAAMILIQGVDGKSCNLKNEKLAVYRNDMKFTIESYGMAHNGRSNGLTVPNGISEYELMDRVNKKRVNTSMISWVEAHAAGTPLGDPIEARAIIRALSDSSNDNRPIHITSVKSSLGHCEAVAGAASLIMALEAYHHCYLPPMQHFKLLNTNIITNPSLIVPVIGEELPDTFEMLINSFGFSGTNTSIVLRGCIRRQEQENGKVPNYPVMKQRLSFDHSPCIFLCSADDSESFELMSKELEDYLEKTNQNLATICACLQDLRSTGRYRIAVPIKRHTQKWLPSGISIEPQKWTKVAFSMGTIPDPAMIVELYIVYQSFRRIFIKYIKTYKCANSFASSKSNGKLAFEYISKLSLITFLLSIGINPSTIIAPTRIDRIIVEVIRRKRRVKNALETVNNSNKSVPNQHQNFEIQQEMIFENFDCILNVQNLQIEKPETIYSTNSKRSLIDQFMDTICQLYEHFIDINWQVLNNRTYKTCLIPEPEYSKKKYWPFDDCNMQSIDYNHPNGELLTSNLEPEISEKMKELDKTNLLADQFNDNNYDNIKTDPTFQHYLYKLVQKKCALSNPERI</sequence>
<dbReference type="AlphaFoldDB" id="A0A183HHZ0"/>
<dbReference type="InterPro" id="IPR014031">
    <property type="entry name" value="Ketoacyl_synth_C"/>
</dbReference>
<dbReference type="SUPFAM" id="SSF53901">
    <property type="entry name" value="Thiolase-like"/>
    <property type="match status" value="1"/>
</dbReference>
<dbReference type="CDD" id="cd00833">
    <property type="entry name" value="PKS"/>
    <property type="match status" value="1"/>
</dbReference>
<dbReference type="Pfam" id="PF02801">
    <property type="entry name" value="Ketoacyl-synt_C"/>
    <property type="match status" value="1"/>
</dbReference>
<keyword evidence="2" id="KW-0597">Phosphoprotein</keyword>
<comment type="similarity">
    <text evidence="3">Belongs to the thiolase-like superfamily. Beta-ketoacyl-ACP synthases family.</text>
</comment>
<gene>
    <name evidence="5" type="ORF">OFLC_LOCUS7101</name>
</gene>
<evidence type="ECO:0000313" key="7">
    <source>
        <dbReference type="WBParaSite" id="OFLC_0000710101-mRNA-1"/>
    </source>
</evidence>
<keyword evidence="6" id="KW-1185">Reference proteome</keyword>
<accession>A0A183HHZ0</accession>
<protein>
    <submittedName>
        <fullName evidence="7">PKS_KS domain-containing protein</fullName>
    </submittedName>
</protein>
<dbReference type="WBParaSite" id="OFLC_0000710101-mRNA-1">
    <property type="protein sequence ID" value="OFLC_0000710101-mRNA-1"/>
    <property type="gene ID" value="OFLC_0000710101"/>
</dbReference>
<evidence type="ECO:0000256" key="1">
    <source>
        <dbReference type="ARBA" id="ARBA00022450"/>
    </source>
</evidence>
<dbReference type="PANTHER" id="PTHR43775">
    <property type="entry name" value="FATTY ACID SYNTHASE"/>
    <property type="match status" value="1"/>
</dbReference>
<dbReference type="Proteomes" id="UP000267606">
    <property type="component" value="Unassembled WGS sequence"/>
</dbReference>
<dbReference type="InterPro" id="IPR050091">
    <property type="entry name" value="PKS_NRPS_Biosynth_Enz"/>
</dbReference>
<reference evidence="5 6" key="2">
    <citation type="submission" date="2018-11" db="EMBL/GenBank/DDBJ databases">
        <authorList>
            <consortium name="Pathogen Informatics"/>
        </authorList>
    </citation>
    <scope>NUCLEOTIDE SEQUENCE [LARGE SCALE GENOMIC DNA]</scope>
</reference>
<keyword evidence="1" id="KW-0596">Phosphopantetheine</keyword>
<feature type="domain" description="Ketosynthase family 3 (KS3)" evidence="4">
    <location>
        <begin position="1"/>
        <end position="334"/>
    </location>
</feature>
<evidence type="ECO:0000313" key="6">
    <source>
        <dbReference type="Proteomes" id="UP000267606"/>
    </source>
</evidence>
<reference evidence="7" key="1">
    <citation type="submission" date="2016-06" db="UniProtKB">
        <authorList>
            <consortium name="WormBaseParasite"/>
        </authorList>
    </citation>
    <scope>IDENTIFICATION</scope>
</reference>
<dbReference type="PROSITE" id="PS52004">
    <property type="entry name" value="KS3_2"/>
    <property type="match status" value="1"/>
</dbReference>
<dbReference type="Gene3D" id="3.40.47.10">
    <property type="match status" value="1"/>
</dbReference>
<evidence type="ECO:0000256" key="3">
    <source>
        <dbReference type="RuleBase" id="RU003694"/>
    </source>
</evidence>
<dbReference type="SMART" id="SM00825">
    <property type="entry name" value="PKS_KS"/>
    <property type="match status" value="1"/>
</dbReference>
<organism evidence="7">
    <name type="scientific">Onchocerca flexuosa</name>
    <dbReference type="NCBI Taxonomy" id="387005"/>
    <lineage>
        <taxon>Eukaryota</taxon>
        <taxon>Metazoa</taxon>
        <taxon>Ecdysozoa</taxon>
        <taxon>Nematoda</taxon>
        <taxon>Chromadorea</taxon>
        <taxon>Rhabditida</taxon>
        <taxon>Spirurina</taxon>
        <taxon>Spiruromorpha</taxon>
        <taxon>Filarioidea</taxon>
        <taxon>Onchocercidae</taxon>
        <taxon>Onchocerca</taxon>
    </lineage>
</organism>
<dbReference type="Pfam" id="PF00109">
    <property type="entry name" value="ketoacyl-synt"/>
    <property type="match status" value="1"/>
</dbReference>
<evidence type="ECO:0000256" key="2">
    <source>
        <dbReference type="ARBA" id="ARBA00022553"/>
    </source>
</evidence>
<dbReference type="GO" id="GO:0004312">
    <property type="term" value="F:fatty acid synthase activity"/>
    <property type="evidence" value="ECO:0007669"/>
    <property type="project" value="TreeGrafter"/>
</dbReference>
<dbReference type="EMBL" id="UZAJ01007175">
    <property type="protein sequence ID" value="VDO49325.1"/>
    <property type="molecule type" value="Genomic_DNA"/>
</dbReference>
<name>A0A183HHZ0_9BILA</name>